<organism evidence="2 3">
    <name type="scientific">Reinekea marinisedimentorum</name>
    <dbReference type="NCBI Taxonomy" id="230495"/>
    <lineage>
        <taxon>Bacteria</taxon>
        <taxon>Pseudomonadati</taxon>
        <taxon>Pseudomonadota</taxon>
        <taxon>Gammaproteobacteria</taxon>
        <taxon>Oceanospirillales</taxon>
        <taxon>Saccharospirillaceae</taxon>
        <taxon>Reinekea</taxon>
    </lineage>
</organism>
<reference evidence="2 3" key="1">
    <citation type="submission" date="2019-03" db="EMBL/GenBank/DDBJ databases">
        <title>Genomic Encyclopedia of Archaeal and Bacterial Type Strains, Phase II (KMG-II): from individual species to whole genera.</title>
        <authorList>
            <person name="Goeker M."/>
        </authorList>
    </citation>
    <scope>NUCLEOTIDE SEQUENCE [LARGE SCALE GENOMIC DNA]</scope>
    <source>
        <strain evidence="2 3">DSM 15388</strain>
    </source>
</reference>
<evidence type="ECO:0000313" key="2">
    <source>
        <dbReference type="EMBL" id="TCS43282.1"/>
    </source>
</evidence>
<dbReference type="Proteomes" id="UP000295793">
    <property type="component" value="Unassembled WGS sequence"/>
</dbReference>
<sequence>MRTLLALLVSFFITACTVNGPVTTQSTVDDRPSVTFDVGGYNPVKTELLVDNFSYGAISKYLSTQSALKLLPGHHLIEVYYQDRLVYSKKHYFAESTLSVIKVYEQ</sequence>
<evidence type="ECO:0000313" key="3">
    <source>
        <dbReference type="Proteomes" id="UP000295793"/>
    </source>
</evidence>
<comment type="caution">
    <text evidence="2">The sequence shown here is derived from an EMBL/GenBank/DDBJ whole genome shotgun (WGS) entry which is preliminary data.</text>
</comment>
<dbReference type="RefSeq" id="WP_132700067.1">
    <property type="nucleotide sequence ID" value="NZ_SLZR01000002.1"/>
</dbReference>
<proteinExistence type="predicted"/>
<evidence type="ECO:0000256" key="1">
    <source>
        <dbReference type="SAM" id="SignalP"/>
    </source>
</evidence>
<dbReference type="PROSITE" id="PS51257">
    <property type="entry name" value="PROKAR_LIPOPROTEIN"/>
    <property type="match status" value="1"/>
</dbReference>
<gene>
    <name evidence="2" type="ORF">BCF53_102308</name>
</gene>
<accession>A0A4V2UK88</accession>
<name>A0A4V2UK88_9GAMM</name>
<feature type="signal peptide" evidence="1">
    <location>
        <begin position="1"/>
        <end position="20"/>
    </location>
</feature>
<dbReference type="OrthoDB" id="6387928at2"/>
<dbReference type="AlphaFoldDB" id="A0A4V2UK88"/>
<protein>
    <recommendedName>
        <fullName evidence="4">PEGA domain-containing protein</fullName>
    </recommendedName>
</protein>
<keyword evidence="1" id="KW-0732">Signal</keyword>
<dbReference type="EMBL" id="SLZR01000002">
    <property type="protein sequence ID" value="TCS43282.1"/>
    <property type="molecule type" value="Genomic_DNA"/>
</dbReference>
<feature type="chain" id="PRO_5020985364" description="PEGA domain-containing protein" evidence="1">
    <location>
        <begin position="21"/>
        <end position="106"/>
    </location>
</feature>
<keyword evidence="3" id="KW-1185">Reference proteome</keyword>
<evidence type="ECO:0008006" key="4">
    <source>
        <dbReference type="Google" id="ProtNLM"/>
    </source>
</evidence>